<dbReference type="PaxDb" id="4113-PGSC0003DMT400033598"/>
<feature type="compositionally biased region" description="Polar residues" evidence="1">
    <location>
        <begin position="102"/>
        <end position="122"/>
    </location>
</feature>
<feature type="region of interest" description="Disordered" evidence="1">
    <location>
        <begin position="100"/>
        <end position="129"/>
    </location>
</feature>
<dbReference type="HOGENOM" id="CLU_1629942_0_0_1"/>
<evidence type="ECO:0000313" key="2">
    <source>
        <dbReference type="EnsemblPlants" id="PGSC0003DMT400033598"/>
    </source>
</evidence>
<evidence type="ECO:0000256" key="1">
    <source>
        <dbReference type="SAM" id="MobiDB-lite"/>
    </source>
</evidence>
<dbReference type="Gramene" id="PGSC0003DMT400033598">
    <property type="protein sequence ID" value="PGSC0003DMT400033598"/>
    <property type="gene ID" value="PGSC0003DMG400012904"/>
</dbReference>
<reference evidence="3" key="1">
    <citation type="journal article" date="2011" name="Nature">
        <title>Genome sequence and analysis of the tuber crop potato.</title>
        <authorList>
            <consortium name="The Potato Genome Sequencing Consortium"/>
        </authorList>
    </citation>
    <scope>NUCLEOTIDE SEQUENCE [LARGE SCALE GENOMIC DNA]</scope>
    <source>
        <strain evidence="3">cv. DM1-3 516 R44</strain>
    </source>
</reference>
<accession>M1AZD7</accession>
<feature type="region of interest" description="Disordered" evidence="1">
    <location>
        <begin position="39"/>
        <end position="58"/>
    </location>
</feature>
<reference evidence="2" key="2">
    <citation type="submission" date="2015-06" db="UniProtKB">
        <authorList>
            <consortium name="EnsemblPlants"/>
        </authorList>
    </citation>
    <scope>IDENTIFICATION</scope>
    <source>
        <strain evidence="2">DM1-3 516 R44</strain>
    </source>
</reference>
<dbReference type="AlphaFoldDB" id="M1AZD7"/>
<keyword evidence="3" id="KW-1185">Reference proteome</keyword>
<sequence>MENTLSSAKRPPTVVLKALDLNLLKKNLRRKLSIDLLSRDGGKKRMGKPPPKHMSLPPVANTAVRKRELILTDLPLSCFSLQVVRTDLCRYTVDHPYFTRSKGPTDSFPNQNSQRGKATMSDNNEEPGLTDVMMAQPTLADQNELILQLMQQIVEMRVEMQRK</sequence>
<dbReference type="InParanoid" id="M1AZD7"/>
<protein>
    <submittedName>
        <fullName evidence="2">Uncharacterized protein</fullName>
    </submittedName>
</protein>
<proteinExistence type="predicted"/>
<dbReference type="Proteomes" id="UP000011115">
    <property type="component" value="Unassembled WGS sequence"/>
</dbReference>
<dbReference type="EnsemblPlants" id="PGSC0003DMT400033598">
    <property type="protein sequence ID" value="PGSC0003DMT400033598"/>
    <property type="gene ID" value="PGSC0003DMG400012904"/>
</dbReference>
<name>M1AZD7_SOLTU</name>
<organism evidence="2 3">
    <name type="scientific">Solanum tuberosum</name>
    <name type="common">Potato</name>
    <dbReference type="NCBI Taxonomy" id="4113"/>
    <lineage>
        <taxon>Eukaryota</taxon>
        <taxon>Viridiplantae</taxon>
        <taxon>Streptophyta</taxon>
        <taxon>Embryophyta</taxon>
        <taxon>Tracheophyta</taxon>
        <taxon>Spermatophyta</taxon>
        <taxon>Magnoliopsida</taxon>
        <taxon>eudicotyledons</taxon>
        <taxon>Gunneridae</taxon>
        <taxon>Pentapetalae</taxon>
        <taxon>asterids</taxon>
        <taxon>lamiids</taxon>
        <taxon>Solanales</taxon>
        <taxon>Solanaceae</taxon>
        <taxon>Solanoideae</taxon>
        <taxon>Solaneae</taxon>
        <taxon>Solanum</taxon>
    </lineage>
</organism>
<evidence type="ECO:0000313" key="3">
    <source>
        <dbReference type="Proteomes" id="UP000011115"/>
    </source>
</evidence>